<feature type="compositionally biased region" description="Polar residues" evidence="1">
    <location>
        <begin position="536"/>
        <end position="551"/>
    </location>
</feature>
<feature type="compositionally biased region" description="Low complexity" evidence="1">
    <location>
        <begin position="406"/>
        <end position="419"/>
    </location>
</feature>
<feature type="region of interest" description="Disordered" evidence="1">
    <location>
        <begin position="525"/>
        <end position="551"/>
    </location>
</feature>
<feature type="region of interest" description="Disordered" evidence="1">
    <location>
        <begin position="313"/>
        <end position="455"/>
    </location>
</feature>
<sequence length="605" mass="65458">MSGSGLRSSMSRVNEQAPSAEQFRLNTYESPLQHSNNGSPSQPRSSLSYSYSASAHPLEDQSRPLHSGYISSSKSTIGLPRSRLSQISPDDAPEASLERRGSLQEPRSYRHSTLSTIRSSRQPSSSELTERPRAETDRSRQDGTESTLSTTAPSTVWDELEDLKSRIRKLELTGKLPPSSQEAISSAASAERPRTATTTVTTVSSSPKRGRNTSASSPDSDSIPPPNPVHPLLQSALSKAKTVLNRDVFTALEATAADALTLSTLLSANKAPSSGASIVNGYSPSERQSRRKADSVCRGLTELCLALSDEQLRKKQETSKEDDTVTQQPNSAEDDTITPSTPYRRTTIQEPESLSRRQSTRAASRLGSRRSSFAAPNGNPVIDNQYEANRGNESIPDTKQAQSPTSALPASRLTRLSSLRARRPQVEDEPAEHQSPPSRTISRSMTDMSASGSTYRAPARQRFTYGYAPSQPIQAPASQQDQTPRYSAQPQPSQLPQPRTPTASQSGIPLRRNIMTPATARANIQAGSRRYGLPSGATNDDTPVSPRQDSSQTRIVAPSAKIAASYTPISRPRTNSFGATRRFGMRPRPMAISDGAVNSLDDSID</sequence>
<feature type="compositionally biased region" description="Basic and acidic residues" evidence="1">
    <location>
        <begin position="128"/>
        <end position="143"/>
    </location>
</feature>
<feature type="compositionally biased region" description="Polar residues" evidence="1">
    <location>
        <begin position="435"/>
        <end position="454"/>
    </location>
</feature>
<feature type="compositionally biased region" description="Basic and acidic residues" evidence="1">
    <location>
        <begin position="313"/>
        <end position="323"/>
    </location>
</feature>
<feature type="region of interest" description="Disordered" evidence="1">
    <location>
        <begin position="567"/>
        <end position="605"/>
    </location>
</feature>
<feature type="compositionally biased region" description="Polar residues" evidence="1">
    <location>
        <begin position="325"/>
        <end position="352"/>
    </location>
</feature>
<dbReference type="EMBL" id="ML742285">
    <property type="protein sequence ID" value="KAE8146130.1"/>
    <property type="molecule type" value="Genomic_DNA"/>
</dbReference>
<dbReference type="AlphaFoldDB" id="A0A5N6TIP2"/>
<evidence type="ECO:0008006" key="4">
    <source>
        <dbReference type="Google" id="ProtNLM"/>
    </source>
</evidence>
<feature type="region of interest" description="Disordered" evidence="1">
    <location>
        <begin position="1"/>
        <end position="157"/>
    </location>
</feature>
<gene>
    <name evidence="2" type="ORF">BDV25DRAFT_55830</name>
</gene>
<proteinExistence type="predicted"/>
<feature type="region of interest" description="Disordered" evidence="1">
    <location>
        <begin position="174"/>
        <end position="230"/>
    </location>
</feature>
<organism evidence="2 3">
    <name type="scientific">Aspergillus avenaceus</name>
    <dbReference type="NCBI Taxonomy" id="36643"/>
    <lineage>
        <taxon>Eukaryota</taxon>
        <taxon>Fungi</taxon>
        <taxon>Dikarya</taxon>
        <taxon>Ascomycota</taxon>
        <taxon>Pezizomycotina</taxon>
        <taxon>Eurotiomycetes</taxon>
        <taxon>Eurotiomycetidae</taxon>
        <taxon>Eurotiales</taxon>
        <taxon>Aspergillaceae</taxon>
        <taxon>Aspergillus</taxon>
        <taxon>Aspergillus subgen. Circumdati</taxon>
    </lineage>
</organism>
<feature type="compositionally biased region" description="Low complexity" evidence="1">
    <location>
        <begin position="114"/>
        <end position="127"/>
    </location>
</feature>
<feature type="compositionally biased region" description="Polar residues" evidence="1">
    <location>
        <begin position="391"/>
        <end position="405"/>
    </location>
</feature>
<feature type="compositionally biased region" description="Low complexity" evidence="1">
    <location>
        <begin position="1"/>
        <end position="12"/>
    </location>
</feature>
<feature type="compositionally biased region" description="Low complexity" evidence="1">
    <location>
        <begin position="470"/>
        <end position="482"/>
    </location>
</feature>
<feature type="compositionally biased region" description="Low complexity" evidence="1">
    <location>
        <begin position="361"/>
        <end position="375"/>
    </location>
</feature>
<feature type="region of interest" description="Disordered" evidence="1">
    <location>
        <begin position="271"/>
        <end position="294"/>
    </location>
</feature>
<dbReference type="Proteomes" id="UP000325780">
    <property type="component" value="Unassembled WGS sequence"/>
</dbReference>
<feature type="region of interest" description="Disordered" evidence="1">
    <location>
        <begin position="470"/>
        <end position="507"/>
    </location>
</feature>
<keyword evidence="3" id="KW-1185">Reference proteome</keyword>
<feature type="compositionally biased region" description="Polar residues" evidence="1">
    <location>
        <begin position="271"/>
        <end position="286"/>
    </location>
</feature>
<dbReference type="OrthoDB" id="5369729at2759"/>
<feature type="compositionally biased region" description="Polar residues" evidence="1">
    <location>
        <begin position="13"/>
        <end position="38"/>
    </location>
</feature>
<accession>A0A5N6TIP2</accession>
<evidence type="ECO:0000256" key="1">
    <source>
        <dbReference type="SAM" id="MobiDB-lite"/>
    </source>
</evidence>
<feature type="compositionally biased region" description="Low complexity" evidence="1">
    <location>
        <begin position="39"/>
        <end position="55"/>
    </location>
</feature>
<feature type="compositionally biased region" description="Low complexity" evidence="1">
    <location>
        <begin position="179"/>
        <end position="206"/>
    </location>
</feature>
<evidence type="ECO:0000313" key="2">
    <source>
        <dbReference type="EMBL" id="KAE8146130.1"/>
    </source>
</evidence>
<reference evidence="2 3" key="1">
    <citation type="submission" date="2019-04" db="EMBL/GenBank/DDBJ databases">
        <title>Friends and foes A comparative genomics study of 23 Aspergillus species from section Flavi.</title>
        <authorList>
            <consortium name="DOE Joint Genome Institute"/>
            <person name="Kjaerbolling I."/>
            <person name="Vesth T."/>
            <person name="Frisvad J.C."/>
            <person name="Nybo J.L."/>
            <person name="Theobald S."/>
            <person name="Kildgaard S."/>
            <person name="Isbrandt T."/>
            <person name="Kuo A."/>
            <person name="Sato A."/>
            <person name="Lyhne E.K."/>
            <person name="Kogle M.E."/>
            <person name="Wiebenga A."/>
            <person name="Kun R.S."/>
            <person name="Lubbers R.J."/>
            <person name="Makela M.R."/>
            <person name="Barry K."/>
            <person name="Chovatia M."/>
            <person name="Clum A."/>
            <person name="Daum C."/>
            <person name="Haridas S."/>
            <person name="He G."/>
            <person name="LaButti K."/>
            <person name="Lipzen A."/>
            <person name="Mondo S."/>
            <person name="Riley R."/>
            <person name="Salamov A."/>
            <person name="Simmons B.A."/>
            <person name="Magnuson J.K."/>
            <person name="Henrissat B."/>
            <person name="Mortensen U.H."/>
            <person name="Larsen T.O."/>
            <person name="Devries R.P."/>
            <person name="Grigoriev I.V."/>
            <person name="Machida M."/>
            <person name="Baker S.E."/>
            <person name="Andersen M.R."/>
        </authorList>
    </citation>
    <scope>NUCLEOTIDE SEQUENCE [LARGE SCALE GENOMIC DNA]</scope>
    <source>
        <strain evidence="2 3">IBT 18842</strain>
    </source>
</reference>
<feature type="compositionally biased region" description="Polar residues" evidence="1">
    <location>
        <begin position="144"/>
        <end position="154"/>
    </location>
</feature>
<name>A0A5N6TIP2_ASPAV</name>
<evidence type="ECO:0000313" key="3">
    <source>
        <dbReference type="Proteomes" id="UP000325780"/>
    </source>
</evidence>
<protein>
    <recommendedName>
        <fullName evidence="4">LPXTG-motif cell wall anchor domain protein</fullName>
    </recommendedName>
</protein>